<dbReference type="VEuPathDB" id="VectorBase:AATE015701"/>
<sequence>MCRSTRFSAPPRAKKGFYYLDIVRRALVLGQLVLVAGVGVDEVPPVADQLLVRRAPAVGLLAIAERGRSLQPILLILLLLFLLLLFLLLVLFRIFLVQLSVLFFAIAQQQEPVLFRVEPGAARIRIPPVPPTARREKDAGLGGVDARRRRRLRLLLLRQEPQLVLMARDGPAGDVRGGAGADRGQQVVVKALRVHSRGGGVPPDGIAVATVHLRTAQSSITSTAVIIIFVVFSMLLVVIIVLLHNHLDLLLLFLFLFLLVLFIRLVVVVVVIGRAGHDGGFFFLLLVVVVLLGRCFARLGRLAVRDNLRGRLGQHDALLNERRHDVDAAGEEAVAGGGTAAAGASSGPRYRRQWFDAAAARNVERAGVRTGDRAGLTVDGEAGGSTTTPPLARGGGGGGGGCDGGCWTRIGGCPTPEAPGRAARAELLLASGAGAGAGSGRAADCDRDAALKGCCFRNEALFCSSRLLFCEINLLAMLMLSAMDDGGGGGGCWGVAVAPSLTPALPAKPPRVGLASWGRPAEGSPLMLIVELEGLCCAWPPGRCGRRWILLVTLLLLVHRHGHRRRRIGRTTEWLLLLLLLRLVGQQLLKRRQWAGGRRGHARRWGESVQTHRVTGEALAQRHTDEDPSMGGSGQIGTTDGGSTSTSTSTTVVPRLAGVVRVPVDRRRLALLDQPVELLLRQMVSHVLVEVRFLRKRNGLGPGGSGPPTLSPLAVSVPEPEPELEGPLPPLPPPPPPYKLLVTFFLYSLMLFWTSFLPVFTGGPVGRLAVVSCQNRLIVDCCCLAAMAAAWSCCSRLYWRICWLSPRPFPALDANELELAEPDADSPVLWDSLRPLVSPLALVDVDGAACGLTVDRCKSPQAMEEAVADVVAGIIPCGSWYW</sequence>
<evidence type="ECO:0000256" key="1">
    <source>
        <dbReference type="SAM" id="MobiDB-lite"/>
    </source>
</evidence>
<accession>A0A182JCV7</accession>
<evidence type="ECO:0000256" key="2">
    <source>
        <dbReference type="SAM" id="Phobius"/>
    </source>
</evidence>
<feature type="transmembrane region" description="Helical" evidence="2">
    <location>
        <begin position="220"/>
        <end position="243"/>
    </location>
</feature>
<keyword evidence="2" id="KW-0472">Membrane</keyword>
<feature type="region of interest" description="Disordered" evidence="1">
    <location>
        <begin position="700"/>
        <end position="731"/>
    </location>
</feature>
<feature type="transmembrane region" description="Helical" evidence="2">
    <location>
        <begin position="740"/>
        <end position="765"/>
    </location>
</feature>
<evidence type="ECO:0000313" key="3">
    <source>
        <dbReference type="EnsemblMetazoa" id="AATE015701-PA.1"/>
    </source>
</evidence>
<proteinExistence type="predicted"/>
<name>A0A182JCV7_ANOAO</name>
<dbReference type="EnsemblMetazoa" id="AATE015701-RA">
    <property type="protein sequence ID" value="AATE015701-PA.1"/>
    <property type="gene ID" value="AATE015701"/>
</dbReference>
<protein>
    <submittedName>
        <fullName evidence="3">Uncharacterized protein</fullName>
    </submittedName>
</protein>
<feature type="region of interest" description="Disordered" evidence="1">
    <location>
        <begin position="374"/>
        <end position="397"/>
    </location>
</feature>
<keyword evidence="2" id="KW-1133">Transmembrane helix</keyword>
<feature type="transmembrane region" description="Helical" evidence="2">
    <location>
        <begin position="279"/>
        <end position="297"/>
    </location>
</feature>
<keyword evidence="2" id="KW-0812">Transmembrane</keyword>
<organism evidence="3">
    <name type="scientific">Anopheles atroparvus</name>
    <name type="common">European mosquito</name>
    <dbReference type="NCBI Taxonomy" id="41427"/>
    <lineage>
        <taxon>Eukaryota</taxon>
        <taxon>Metazoa</taxon>
        <taxon>Ecdysozoa</taxon>
        <taxon>Arthropoda</taxon>
        <taxon>Hexapoda</taxon>
        <taxon>Insecta</taxon>
        <taxon>Pterygota</taxon>
        <taxon>Neoptera</taxon>
        <taxon>Endopterygota</taxon>
        <taxon>Diptera</taxon>
        <taxon>Nematocera</taxon>
        <taxon>Culicoidea</taxon>
        <taxon>Culicidae</taxon>
        <taxon>Anophelinae</taxon>
        <taxon>Anopheles</taxon>
    </lineage>
</organism>
<dbReference type="AlphaFoldDB" id="A0A182JCV7"/>
<feature type="compositionally biased region" description="Low complexity" evidence="1">
    <location>
        <begin position="636"/>
        <end position="650"/>
    </location>
</feature>
<feature type="transmembrane region" description="Helical" evidence="2">
    <location>
        <begin position="250"/>
        <end position="273"/>
    </location>
</feature>
<feature type="transmembrane region" description="Helical" evidence="2">
    <location>
        <begin position="73"/>
        <end position="106"/>
    </location>
</feature>
<reference evidence="3" key="1">
    <citation type="submission" date="2022-08" db="UniProtKB">
        <authorList>
            <consortium name="EnsemblMetazoa"/>
        </authorList>
    </citation>
    <scope>IDENTIFICATION</scope>
    <source>
        <strain evidence="3">EBRO</strain>
    </source>
</reference>
<feature type="region of interest" description="Disordered" evidence="1">
    <location>
        <begin position="619"/>
        <end position="650"/>
    </location>
</feature>